<dbReference type="InterPro" id="IPR000863">
    <property type="entry name" value="Sulfotransferase_dom"/>
</dbReference>
<sequence>MKANAEDEIILSSLPIERGFAFHSMYLFQEFWCPSTLIEGVKIFHKQFQAKESDIFVASFPKSGTTWLKAITFAIVNRQSFSSIDNHPLLTSNPHQLIPFIEIMCRDDADWPSTEPRVFGTHTPLPSLPNSIMECNCKIIYICRNPFDIFVSAWIFFDNIKQESLTPLKIEEAFEMYCNGIIEFGPWWSHMVGYWKESLAKPDKVLFLKYEDLKDDANFQVKRIAEFLGFPFTQEEENNQVIESISKLCSFEEMKNLEVNKSGLLFPSVENKSFFRKGESRDWVNYFSPSMTEKLSQIMEEKFGESEMTTGRIKQYLFAIRPEKKIQHVIRLVIHRMLGFSCGIFSVTMEANAEDEIILSSLPIERGFGTPSMCLVQEFWCPTLVKELNIFQKQFEAKDSDIFVASFPKSGTTWLKAITFAIVNRQCFSNHNHPLLTSNPHQIVPHVEIVCRGDLDCPSIEPRVFGTHTPVPSLPNSIMECNSKIIYICRNPFDIFVSAWIFFYKVKPESLTSLKIEEAFEMYCDGIIEFGPWWSHMVGYWKESLAKPDKVLFLKYEDLKDDANFQVKRIAEFLGFPFTQEEENNQVIESIIKLCSFEKMKNLEVNKSGIIHRTVENKRFFRKGESRDWVNYFSPSMTEKLSQIMEEKFGESVNMWLRKKVCTVLSDNYVLSLSYRSFRNKEVLHVVNPCD</sequence>
<dbReference type="Pfam" id="PF00685">
    <property type="entry name" value="Sulfotransfer_1"/>
    <property type="match status" value="2"/>
</dbReference>
<keyword evidence="2 4" id="KW-0808">Transferase</keyword>
<comment type="similarity">
    <text evidence="1">Belongs to the sulfotransferase 1 family.</text>
</comment>
<dbReference type="Proteomes" id="UP000501690">
    <property type="component" value="Linkage Group LG3"/>
</dbReference>
<organism evidence="4 5">
    <name type="scientific">Vigna unguiculata</name>
    <name type="common">Cowpea</name>
    <dbReference type="NCBI Taxonomy" id="3917"/>
    <lineage>
        <taxon>Eukaryota</taxon>
        <taxon>Viridiplantae</taxon>
        <taxon>Streptophyta</taxon>
        <taxon>Embryophyta</taxon>
        <taxon>Tracheophyta</taxon>
        <taxon>Spermatophyta</taxon>
        <taxon>Magnoliopsida</taxon>
        <taxon>eudicotyledons</taxon>
        <taxon>Gunneridae</taxon>
        <taxon>Pentapetalae</taxon>
        <taxon>rosids</taxon>
        <taxon>fabids</taxon>
        <taxon>Fabales</taxon>
        <taxon>Fabaceae</taxon>
        <taxon>Papilionoideae</taxon>
        <taxon>50 kb inversion clade</taxon>
        <taxon>NPAAA clade</taxon>
        <taxon>indigoferoid/millettioid clade</taxon>
        <taxon>Phaseoleae</taxon>
        <taxon>Vigna</taxon>
    </lineage>
</organism>
<dbReference type="Gene3D" id="3.40.50.300">
    <property type="entry name" value="P-loop containing nucleotide triphosphate hydrolases"/>
    <property type="match status" value="2"/>
</dbReference>
<dbReference type="SUPFAM" id="SSF52540">
    <property type="entry name" value="P-loop containing nucleoside triphosphate hydrolases"/>
    <property type="match status" value="2"/>
</dbReference>
<evidence type="ECO:0000256" key="1">
    <source>
        <dbReference type="ARBA" id="ARBA00005771"/>
    </source>
</evidence>
<name>A0A4D6LBE3_VIGUN</name>
<proteinExistence type="inferred from homology"/>
<evidence type="ECO:0000313" key="5">
    <source>
        <dbReference type="Proteomes" id="UP000501690"/>
    </source>
</evidence>
<evidence type="ECO:0000313" key="4">
    <source>
        <dbReference type="EMBL" id="QCD85780.1"/>
    </source>
</evidence>
<accession>A0A4D6LBE3</accession>
<evidence type="ECO:0000259" key="3">
    <source>
        <dbReference type="Pfam" id="PF00685"/>
    </source>
</evidence>
<protein>
    <submittedName>
        <fullName evidence="4">Desulfoglucosinolate sulfotransferase A/B/C</fullName>
    </submittedName>
</protein>
<evidence type="ECO:0000256" key="2">
    <source>
        <dbReference type="ARBA" id="ARBA00022679"/>
    </source>
</evidence>
<reference evidence="4 5" key="1">
    <citation type="submission" date="2019-04" db="EMBL/GenBank/DDBJ databases">
        <title>An improved genome assembly and genetic linkage map for asparagus bean, Vigna unguiculata ssp. sesquipedialis.</title>
        <authorList>
            <person name="Xia Q."/>
            <person name="Zhang R."/>
            <person name="Dong Y."/>
        </authorList>
    </citation>
    <scope>NUCLEOTIDE SEQUENCE [LARGE SCALE GENOMIC DNA]</scope>
    <source>
        <tissue evidence="4">Leaf</tissue>
    </source>
</reference>
<dbReference type="AlphaFoldDB" id="A0A4D6LBE3"/>
<dbReference type="PANTHER" id="PTHR11783">
    <property type="entry name" value="SULFOTRANSFERASE SULT"/>
    <property type="match status" value="1"/>
</dbReference>
<dbReference type="InterPro" id="IPR027417">
    <property type="entry name" value="P-loop_NTPase"/>
</dbReference>
<feature type="domain" description="Sulfotransferase" evidence="3">
    <location>
        <begin position="53"/>
        <end position="306"/>
    </location>
</feature>
<dbReference type="EMBL" id="CP039347">
    <property type="protein sequence ID" value="QCD85780.1"/>
    <property type="molecule type" value="Genomic_DNA"/>
</dbReference>
<gene>
    <name evidence="4" type="ORF">DEO72_LG3g301</name>
</gene>
<keyword evidence="5" id="KW-1185">Reference proteome</keyword>
<feature type="domain" description="Sulfotransferase" evidence="3">
    <location>
        <begin position="399"/>
        <end position="651"/>
    </location>
</feature>
<dbReference type="GO" id="GO:0008146">
    <property type="term" value="F:sulfotransferase activity"/>
    <property type="evidence" value="ECO:0007669"/>
    <property type="project" value="InterPro"/>
</dbReference>